<dbReference type="AlphaFoldDB" id="A0AAN9TJU7"/>
<feature type="compositionally biased region" description="Basic and acidic residues" evidence="2">
    <location>
        <begin position="521"/>
        <end position="533"/>
    </location>
</feature>
<feature type="compositionally biased region" description="Acidic residues" evidence="2">
    <location>
        <begin position="115"/>
        <end position="128"/>
    </location>
</feature>
<feature type="compositionally biased region" description="Basic and acidic residues" evidence="2">
    <location>
        <begin position="491"/>
        <end position="501"/>
    </location>
</feature>
<dbReference type="EMBL" id="JBBCAQ010000036">
    <property type="protein sequence ID" value="KAK7575817.1"/>
    <property type="molecule type" value="Genomic_DNA"/>
</dbReference>
<organism evidence="3 4">
    <name type="scientific">Parthenolecanium corni</name>
    <dbReference type="NCBI Taxonomy" id="536013"/>
    <lineage>
        <taxon>Eukaryota</taxon>
        <taxon>Metazoa</taxon>
        <taxon>Ecdysozoa</taxon>
        <taxon>Arthropoda</taxon>
        <taxon>Hexapoda</taxon>
        <taxon>Insecta</taxon>
        <taxon>Pterygota</taxon>
        <taxon>Neoptera</taxon>
        <taxon>Paraneoptera</taxon>
        <taxon>Hemiptera</taxon>
        <taxon>Sternorrhyncha</taxon>
        <taxon>Coccoidea</taxon>
        <taxon>Coccidae</taxon>
        <taxon>Parthenolecanium</taxon>
    </lineage>
</organism>
<gene>
    <name evidence="3" type="ORF">V9T40_012103</name>
</gene>
<comment type="caution">
    <text evidence="3">The sequence shown here is derived from an EMBL/GenBank/DDBJ whole genome shotgun (WGS) entry which is preliminary data.</text>
</comment>
<evidence type="ECO:0000313" key="4">
    <source>
        <dbReference type="Proteomes" id="UP001367676"/>
    </source>
</evidence>
<proteinExistence type="predicted"/>
<reference evidence="3 4" key="1">
    <citation type="submission" date="2024-03" db="EMBL/GenBank/DDBJ databases">
        <title>Adaptation during the transition from Ophiocordyceps entomopathogen to insect associate is accompanied by gene loss and intensified selection.</title>
        <authorList>
            <person name="Ward C.M."/>
            <person name="Onetto C.A."/>
            <person name="Borneman A.R."/>
        </authorList>
    </citation>
    <scope>NUCLEOTIDE SEQUENCE [LARGE SCALE GENOMIC DNA]</scope>
    <source>
        <strain evidence="3">AWRI1</strain>
        <tissue evidence="3">Single Adult Female</tissue>
    </source>
</reference>
<dbReference type="Proteomes" id="UP001367676">
    <property type="component" value="Unassembled WGS sequence"/>
</dbReference>
<evidence type="ECO:0000256" key="2">
    <source>
        <dbReference type="SAM" id="MobiDB-lite"/>
    </source>
</evidence>
<feature type="coiled-coil region" evidence="1">
    <location>
        <begin position="188"/>
        <end position="444"/>
    </location>
</feature>
<feature type="compositionally biased region" description="Gly residues" evidence="2">
    <location>
        <begin position="556"/>
        <end position="569"/>
    </location>
</feature>
<feature type="compositionally biased region" description="Basic and acidic residues" evidence="2">
    <location>
        <begin position="84"/>
        <end position="114"/>
    </location>
</feature>
<accession>A0AAN9TJU7</accession>
<feature type="compositionally biased region" description="Basic residues" evidence="2">
    <location>
        <begin position="503"/>
        <end position="512"/>
    </location>
</feature>
<name>A0AAN9TJU7_9HEMI</name>
<feature type="region of interest" description="Disordered" evidence="2">
    <location>
        <begin position="490"/>
        <end position="569"/>
    </location>
</feature>
<feature type="compositionally biased region" description="Polar residues" evidence="2">
    <location>
        <begin position="536"/>
        <end position="545"/>
    </location>
</feature>
<evidence type="ECO:0000313" key="3">
    <source>
        <dbReference type="EMBL" id="KAK7575817.1"/>
    </source>
</evidence>
<feature type="compositionally biased region" description="Polar residues" evidence="2">
    <location>
        <begin position="132"/>
        <end position="149"/>
    </location>
</feature>
<feature type="compositionally biased region" description="Basic and acidic residues" evidence="2">
    <location>
        <begin position="174"/>
        <end position="183"/>
    </location>
</feature>
<evidence type="ECO:0000256" key="1">
    <source>
        <dbReference type="SAM" id="Coils"/>
    </source>
</evidence>
<protein>
    <submittedName>
        <fullName evidence="3">Uncharacterized protein</fullName>
    </submittedName>
</protein>
<keyword evidence="1" id="KW-0175">Coiled coil</keyword>
<sequence length="569" mass="64571">MFAVECPSMKRQSTKCPRPNKLIVYFFLRYIENLELLKKTTAVIVSIPYSLLLQHLNLEIQFTLSADGEGHPETDAESLGEQKNTPELKTDEDSKIKDESFNEHENATESIKIEGDEDKIDSDSESGADDAQQVSSDEADNSTSSTTVTPDGAEKNLEEATTNVDETEEPLSIEDMKKKAAASRDDAIKKAKLALQKVKTETETLKRKSEKEFDEDIEKSLASYKKVESILNALEKKSSYKIAQARKKIRDEYNETVTAAEEKLKNAKEAYNAAYQAAYEELEKAERQFEENKEKFENDNREALEEVRKKKETVQKLAEERKEKAYAKYQKAMETKMSPKKKEKAKAEYQKEINKYEEALEMADEEYEEALNSIGLIAALDDAVKQFQEAEDRAELMLANATEEHNRILQEAEEKRQEAEKLAIAEKAKEDEKYETILNNAENQHDIRSKKIWKIWKNIQNQANEELTKASAEFYKTKKHVTNEYLMASEQIERNEKEPAKLAKVKSVKTGKKIPANSKDPASRRQMQDRDPEGSNAPSKQNHSLSKVKFSRKNSVGGGGGGGDGGESN</sequence>
<feature type="region of interest" description="Disordered" evidence="2">
    <location>
        <begin position="68"/>
        <end position="183"/>
    </location>
</feature>
<keyword evidence="4" id="KW-1185">Reference proteome</keyword>